<evidence type="ECO:0000313" key="2">
    <source>
        <dbReference type="EMBL" id="KAL0871497.1"/>
    </source>
</evidence>
<sequence>MFKIAVVLLMATAMVLGYVPRYKTEKFRVGIEYTKSLPMEGKSDRYRHRNNCDPFFVTLSTTAKKGYVITYLDVTVTVDAMGEIDFNVIRGQTGSRSMVFQIVSNHSDFLSFSYLAYGMREEEYRKISNVIIIGMPNHAWRTTINYTFLSSIVLYSVISFLKI</sequence>
<protein>
    <submittedName>
        <fullName evidence="2">Uncharacterized protein</fullName>
    </submittedName>
</protein>
<organism evidence="2 3">
    <name type="scientific">Loxostege sticticalis</name>
    <name type="common">Beet webworm moth</name>
    <dbReference type="NCBI Taxonomy" id="481309"/>
    <lineage>
        <taxon>Eukaryota</taxon>
        <taxon>Metazoa</taxon>
        <taxon>Ecdysozoa</taxon>
        <taxon>Arthropoda</taxon>
        <taxon>Hexapoda</taxon>
        <taxon>Insecta</taxon>
        <taxon>Pterygota</taxon>
        <taxon>Neoptera</taxon>
        <taxon>Endopterygota</taxon>
        <taxon>Lepidoptera</taxon>
        <taxon>Glossata</taxon>
        <taxon>Ditrysia</taxon>
        <taxon>Pyraloidea</taxon>
        <taxon>Crambidae</taxon>
        <taxon>Pyraustinae</taxon>
        <taxon>Loxostege</taxon>
    </lineage>
</organism>
<keyword evidence="3" id="KW-1185">Reference proteome</keyword>
<gene>
    <name evidence="2" type="ORF">ABMA27_005215</name>
</gene>
<accession>A0ABR3HME1</accession>
<feature type="chain" id="PRO_5046302675" evidence="1">
    <location>
        <begin position="18"/>
        <end position="163"/>
    </location>
</feature>
<name>A0ABR3HME1_LOXSC</name>
<comment type="caution">
    <text evidence="2">The sequence shown here is derived from an EMBL/GenBank/DDBJ whole genome shotgun (WGS) entry which is preliminary data.</text>
</comment>
<feature type="signal peptide" evidence="1">
    <location>
        <begin position="1"/>
        <end position="17"/>
    </location>
</feature>
<keyword evidence="1" id="KW-0732">Signal</keyword>
<dbReference type="EMBL" id="JBEUOH010000017">
    <property type="protein sequence ID" value="KAL0871497.1"/>
    <property type="molecule type" value="Genomic_DNA"/>
</dbReference>
<evidence type="ECO:0000313" key="3">
    <source>
        <dbReference type="Proteomes" id="UP001549920"/>
    </source>
</evidence>
<dbReference type="Proteomes" id="UP001549920">
    <property type="component" value="Unassembled WGS sequence"/>
</dbReference>
<proteinExistence type="predicted"/>
<evidence type="ECO:0000256" key="1">
    <source>
        <dbReference type="SAM" id="SignalP"/>
    </source>
</evidence>
<reference evidence="2 3" key="1">
    <citation type="submission" date="2024-06" db="EMBL/GenBank/DDBJ databases">
        <title>A chromosome-level genome assembly of beet webworm, Loxostege sticticalis.</title>
        <authorList>
            <person name="Zhang Y."/>
        </authorList>
    </citation>
    <scope>NUCLEOTIDE SEQUENCE [LARGE SCALE GENOMIC DNA]</scope>
    <source>
        <strain evidence="2">AQ026</strain>
        <tissue evidence="2">Whole body</tissue>
    </source>
</reference>